<dbReference type="RefSeq" id="WP_097644490.1">
    <property type="nucleotide sequence ID" value="NZ_NQWI01000056.1"/>
</dbReference>
<evidence type="ECO:0000313" key="2">
    <source>
        <dbReference type="EMBL" id="PDW02679.1"/>
    </source>
</evidence>
<reference evidence="3" key="1">
    <citation type="submission" date="2017-08" db="EMBL/GenBank/DDBJ databases">
        <authorList>
            <person name="Grouzdev D.S."/>
            <person name="Gaisin V.A."/>
            <person name="Rysina M.S."/>
            <person name="Gorlenko V.M."/>
        </authorList>
    </citation>
    <scope>NUCLEOTIDE SEQUENCE [LARGE SCALE GENOMIC DNA]</scope>
    <source>
        <strain evidence="3">Kir15-3F</strain>
    </source>
</reference>
<sequence>MPTFELIVRFQGQLVQRASLHDERLTIGRTPDNDLSLPHPQVARQHAELRLEGTQIFLVDLGSSSGTLFADARLLPHQPQLLVAGAVFRIGPFELAYQQEEAEAPVGEPVELDQAELVAALLPRTLPKEHVNTPPLPPVGPLSSYLNHLPAIYHENDFLGRFLLIIEAMWEPLEQRQDHIAMYFNPRTCPPTMLQYLSTWLDLPLNPFWPEPLKRLLLAEALDLMRWRGTRYGLVRLIELVTGLTPEITTEPQQPLVMRVRITVPDNNGVDRDLIETLIKSYKPAHIGYILELR</sequence>
<dbReference type="EMBL" id="NQWI01000056">
    <property type="protein sequence ID" value="PDW02679.1"/>
    <property type="molecule type" value="Genomic_DNA"/>
</dbReference>
<evidence type="ECO:0000259" key="1">
    <source>
        <dbReference type="PROSITE" id="PS50006"/>
    </source>
</evidence>
<dbReference type="Pfam" id="PF00498">
    <property type="entry name" value="FHA"/>
    <property type="match status" value="1"/>
</dbReference>
<dbReference type="InterPro" id="IPR050923">
    <property type="entry name" value="Cell_Proc_Reg/RNA_Proc"/>
</dbReference>
<dbReference type="AlphaFoldDB" id="A0A2A6RIG8"/>
<dbReference type="InterPro" id="IPR008984">
    <property type="entry name" value="SMAD_FHA_dom_sf"/>
</dbReference>
<dbReference type="PANTHER" id="PTHR23308">
    <property type="entry name" value="NUCLEAR INHIBITOR OF PROTEIN PHOSPHATASE-1"/>
    <property type="match status" value="1"/>
</dbReference>
<dbReference type="CDD" id="cd00060">
    <property type="entry name" value="FHA"/>
    <property type="match status" value="1"/>
</dbReference>
<dbReference type="InterPro" id="IPR011748">
    <property type="entry name" value="Unchr_phage_tail-like"/>
</dbReference>
<keyword evidence="3" id="KW-1185">Reference proteome</keyword>
<dbReference type="Pfam" id="PF09684">
    <property type="entry name" value="Tail_P2_I"/>
    <property type="match status" value="1"/>
</dbReference>
<evidence type="ECO:0000313" key="3">
    <source>
        <dbReference type="Proteomes" id="UP000220527"/>
    </source>
</evidence>
<comment type="caution">
    <text evidence="2">The sequence shown here is derived from an EMBL/GenBank/DDBJ whole genome shotgun (WGS) entry which is preliminary data.</text>
</comment>
<dbReference type="InterPro" id="IPR000253">
    <property type="entry name" value="FHA_dom"/>
</dbReference>
<accession>A0A2A6RIG8</accession>
<organism evidence="2 3">
    <name type="scientific">Candidatus Viridilinea mediisalina</name>
    <dbReference type="NCBI Taxonomy" id="2024553"/>
    <lineage>
        <taxon>Bacteria</taxon>
        <taxon>Bacillati</taxon>
        <taxon>Chloroflexota</taxon>
        <taxon>Chloroflexia</taxon>
        <taxon>Chloroflexales</taxon>
        <taxon>Chloroflexineae</taxon>
        <taxon>Oscillochloridaceae</taxon>
        <taxon>Candidatus Viridilinea</taxon>
    </lineage>
</organism>
<dbReference type="SUPFAM" id="SSF49879">
    <property type="entry name" value="SMAD/FHA domain"/>
    <property type="match status" value="1"/>
</dbReference>
<dbReference type="PROSITE" id="PS50006">
    <property type="entry name" value="FHA_DOMAIN"/>
    <property type="match status" value="1"/>
</dbReference>
<dbReference type="SMART" id="SM00240">
    <property type="entry name" value="FHA"/>
    <property type="match status" value="1"/>
</dbReference>
<name>A0A2A6RIG8_9CHLR</name>
<dbReference type="InterPro" id="IPR006521">
    <property type="entry name" value="Tail_protein_I"/>
</dbReference>
<protein>
    <recommendedName>
        <fullName evidence="1">FHA domain-containing protein</fullName>
    </recommendedName>
</protein>
<gene>
    <name evidence="2" type="ORF">CJ255_12770</name>
</gene>
<dbReference type="Gene3D" id="2.60.200.20">
    <property type="match status" value="1"/>
</dbReference>
<dbReference type="Proteomes" id="UP000220527">
    <property type="component" value="Unassembled WGS sequence"/>
</dbReference>
<dbReference type="OrthoDB" id="370073at2"/>
<proteinExistence type="predicted"/>
<feature type="domain" description="FHA" evidence="1">
    <location>
        <begin position="25"/>
        <end position="74"/>
    </location>
</feature>
<dbReference type="NCBIfam" id="TIGR02242">
    <property type="entry name" value="tail_TIGR02242"/>
    <property type="match status" value="1"/>
</dbReference>